<comment type="caution">
    <text evidence="1">The sequence shown here is derived from an EMBL/GenBank/DDBJ whole genome shotgun (WGS) entry which is preliminary data.</text>
</comment>
<feature type="non-terminal residue" evidence="1">
    <location>
        <position position="1"/>
    </location>
</feature>
<reference evidence="1" key="1">
    <citation type="journal article" date="2019" name="Sci. Rep.">
        <title>Draft genome of Tanacetum cinerariifolium, the natural source of mosquito coil.</title>
        <authorList>
            <person name="Yamashiro T."/>
            <person name="Shiraishi A."/>
            <person name="Satake H."/>
            <person name="Nakayama K."/>
        </authorList>
    </citation>
    <scope>NUCLEOTIDE SEQUENCE</scope>
</reference>
<evidence type="ECO:0000313" key="1">
    <source>
        <dbReference type="EMBL" id="GFC77759.1"/>
    </source>
</evidence>
<dbReference type="AlphaFoldDB" id="A0A699QRI4"/>
<sequence length="164" mass="16950">LFACAGPVAGPWRSGSSRAAIRPARAAASGGAGRGRRSLAGVVARKHLQNGTQVARPALGGHGDAGLVRERNQPRFIVLDERDIAHYQRGIDGVVEQAQAREGHPHHAAFVDEAIHLLGPLILKVIDYQRIGWAAGGATGAGLPVDVARVVAAGVGPGLLKLHA</sequence>
<accession>A0A699QRI4</accession>
<dbReference type="EMBL" id="BKCJ011062509">
    <property type="protein sequence ID" value="GFC77759.1"/>
    <property type="molecule type" value="Genomic_DNA"/>
</dbReference>
<feature type="non-terminal residue" evidence="1">
    <location>
        <position position="164"/>
    </location>
</feature>
<proteinExistence type="predicted"/>
<organism evidence="1">
    <name type="scientific">Tanacetum cinerariifolium</name>
    <name type="common">Dalmatian daisy</name>
    <name type="synonym">Chrysanthemum cinerariifolium</name>
    <dbReference type="NCBI Taxonomy" id="118510"/>
    <lineage>
        <taxon>Eukaryota</taxon>
        <taxon>Viridiplantae</taxon>
        <taxon>Streptophyta</taxon>
        <taxon>Embryophyta</taxon>
        <taxon>Tracheophyta</taxon>
        <taxon>Spermatophyta</taxon>
        <taxon>Magnoliopsida</taxon>
        <taxon>eudicotyledons</taxon>
        <taxon>Gunneridae</taxon>
        <taxon>Pentapetalae</taxon>
        <taxon>asterids</taxon>
        <taxon>campanulids</taxon>
        <taxon>Asterales</taxon>
        <taxon>Asteraceae</taxon>
        <taxon>Asteroideae</taxon>
        <taxon>Anthemideae</taxon>
        <taxon>Anthemidinae</taxon>
        <taxon>Tanacetum</taxon>
    </lineage>
</organism>
<gene>
    <name evidence="1" type="ORF">Tci_849729</name>
</gene>
<protein>
    <submittedName>
        <fullName evidence="1">Uncharacterized protein</fullName>
    </submittedName>
</protein>
<name>A0A699QRI4_TANCI</name>